<evidence type="ECO:0000256" key="9">
    <source>
        <dbReference type="HAMAP-Rule" id="MF_00065"/>
    </source>
</evidence>
<protein>
    <recommendedName>
        <fullName evidence="9 10">Adenylyl-sulfate kinase</fullName>
        <ecNumber evidence="9 10">2.7.1.25</ecNumber>
    </recommendedName>
    <alternativeName>
        <fullName evidence="9">APS kinase</fullName>
    </alternativeName>
    <alternativeName>
        <fullName evidence="9">ATP adenosine-5'-phosphosulfate 3'-phosphotransferase</fullName>
    </alternativeName>
    <alternativeName>
        <fullName evidence="9">Adenosine-5'-phosphosulfate kinase</fullName>
    </alternativeName>
</protein>
<sequence>MSQSSHITWHDSEVTKADRQKQNGHKSAVIWFTGLSGSGKSTVSVALEQALFELGKHAYRIDGDNVRHGLNKNLGFSPEDRKENIRRIGEVSKLLVDAGTIAITAFISPYRVDRDDVRNILEDGEFIEVYTQCSVEECEKRDPKGLYAKARSGEIKEFTGISAPYEAPNHPEITINTEQQSVEQAVAHILNYLTDNKYL</sequence>
<keyword evidence="5 9" id="KW-0808">Transferase</keyword>
<dbReference type="GO" id="GO:0070814">
    <property type="term" value="P:hydrogen sulfide biosynthetic process"/>
    <property type="evidence" value="ECO:0007669"/>
    <property type="project" value="UniProtKB-UniRule"/>
</dbReference>
<evidence type="ECO:0000256" key="11">
    <source>
        <dbReference type="SAM" id="MobiDB-lite"/>
    </source>
</evidence>
<feature type="compositionally biased region" description="Basic and acidic residues" evidence="11">
    <location>
        <begin position="8"/>
        <end position="21"/>
    </location>
</feature>
<comment type="catalytic activity">
    <reaction evidence="1 9 10">
        <text>adenosine 5'-phosphosulfate + ATP = 3'-phosphoadenylyl sulfate + ADP + H(+)</text>
        <dbReference type="Rhea" id="RHEA:24152"/>
        <dbReference type="ChEBI" id="CHEBI:15378"/>
        <dbReference type="ChEBI" id="CHEBI:30616"/>
        <dbReference type="ChEBI" id="CHEBI:58243"/>
        <dbReference type="ChEBI" id="CHEBI:58339"/>
        <dbReference type="ChEBI" id="CHEBI:456216"/>
        <dbReference type="EC" id="2.7.1.25"/>
    </reaction>
</comment>
<gene>
    <name evidence="9" type="primary">cysC</name>
    <name evidence="13" type="ORF">HMPREF3225_02280</name>
</gene>
<evidence type="ECO:0000256" key="4">
    <source>
        <dbReference type="ARBA" id="ARBA00007008"/>
    </source>
</evidence>
<feature type="binding site" evidence="9">
    <location>
        <begin position="34"/>
        <end position="41"/>
    </location>
    <ligand>
        <name>ATP</name>
        <dbReference type="ChEBI" id="CHEBI:30616"/>
    </ligand>
</feature>
<comment type="caution">
    <text evidence="13">The sequence shown here is derived from an EMBL/GenBank/DDBJ whole genome shotgun (WGS) entry which is preliminary data.</text>
</comment>
<dbReference type="EC" id="2.7.1.25" evidence="9 10"/>
<dbReference type="InterPro" id="IPR059117">
    <property type="entry name" value="APS_kinase_dom"/>
</dbReference>
<evidence type="ECO:0000313" key="14">
    <source>
        <dbReference type="Proteomes" id="UP000070063"/>
    </source>
</evidence>
<dbReference type="InterPro" id="IPR002891">
    <property type="entry name" value="APS"/>
</dbReference>
<dbReference type="Pfam" id="PF01583">
    <property type="entry name" value="APS_kinase"/>
    <property type="match status" value="1"/>
</dbReference>
<reference evidence="13 14" key="1">
    <citation type="submission" date="2016-01" db="EMBL/GenBank/DDBJ databases">
        <authorList>
            <person name="Mitreva M."/>
            <person name="Pepin K.H."/>
            <person name="Mihindukulasuriya K.A."/>
            <person name="Fulton R."/>
            <person name="Fronick C."/>
            <person name="O'Laughlin M."/>
            <person name="Miner T."/>
            <person name="Herter B."/>
            <person name="Rosa B.A."/>
            <person name="Cordes M."/>
            <person name="Tomlinson C."/>
            <person name="Wollam A."/>
            <person name="Palsikar V.B."/>
            <person name="Mardis E.R."/>
            <person name="Wilson R.K."/>
        </authorList>
    </citation>
    <scope>NUCLEOTIDE SEQUENCE [LARGE SCALE GENOMIC DNA]</scope>
    <source>
        <strain evidence="13 14">MJR7738</strain>
    </source>
</reference>
<dbReference type="FunFam" id="3.40.50.300:FF:000212">
    <property type="entry name" value="Adenylyl-sulfate kinase"/>
    <property type="match status" value="1"/>
</dbReference>
<organism evidence="13 14">
    <name type="scientific">Staphylococcus lugdunensis</name>
    <dbReference type="NCBI Taxonomy" id="28035"/>
    <lineage>
        <taxon>Bacteria</taxon>
        <taxon>Bacillati</taxon>
        <taxon>Bacillota</taxon>
        <taxon>Bacilli</taxon>
        <taxon>Bacillales</taxon>
        <taxon>Staphylococcaceae</taxon>
        <taxon>Staphylococcus</taxon>
    </lineage>
</organism>
<dbReference type="EMBL" id="LRQI01000092">
    <property type="protein sequence ID" value="KXA36305.1"/>
    <property type="molecule type" value="Genomic_DNA"/>
</dbReference>
<comment type="pathway">
    <text evidence="3 9 10">Sulfur metabolism; hydrogen sulfide biosynthesis; sulfite from sulfate: step 2/3.</text>
</comment>
<dbReference type="CDD" id="cd02027">
    <property type="entry name" value="APSK"/>
    <property type="match status" value="1"/>
</dbReference>
<proteinExistence type="inferred from homology"/>
<evidence type="ECO:0000256" key="2">
    <source>
        <dbReference type="ARBA" id="ARBA00002632"/>
    </source>
</evidence>
<evidence type="ECO:0000313" key="13">
    <source>
        <dbReference type="EMBL" id="KXA36305.1"/>
    </source>
</evidence>
<dbReference type="SUPFAM" id="SSF52540">
    <property type="entry name" value="P-loop containing nucleoside triphosphate hydrolases"/>
    <property type="match status" value="1"/>
</dbReference>
<comment type="similarity">
    <text evidence="4 9 10">Belongs to the APS kinase family.</text>
</comment>
<evidence type="ECO:0000259" key="12">
    <source>
        <dbReference type="Pfam" id="PF01583"/>
    </source>
</evidence>
<feature type="domain" description="APS kinase" evidence="12">
    <location>
        <begin position="26"/>
        <end position="175"/>
    </location>
</feature>
<dbReference type="NCBIfam" id="TIGR00455">
    <property type="entry name" value="apsK"/>
    <property type="match status" value="1"/>
</dbReference>
<dbReference type="Proteomes" id="UP000070063">
    <property type="component" value="Unassembled WGS sequence"/>
</dbReference>
<dbReference type="Gene3D" id="3.40.50.300">
    <property type="entry name" value="P-loop containing nucleotide triphosphate hydrolases"/>
    <property type="match status" value="1"/>
</dbReference>
<comment type="function">
    <text evidence="2 9 10">Catalyzes the synthesis of activated sulfate.</text>
</comment>
<accession>A0ABD4ECT3</accession>
<keyword evidence="6 9" id="KW-0547">Nucleotide-binding</keyword>
<name>A0ABD4ECT3_STALU</name>
<dbReference type="GO" id="GO:0000103">
    <property type="term" value="P:sulfate assimilation"/>
    <property type="evidence" value="ECO:0007669"/>
    <property type="project" value="UniProtKB-UniRule"/>
</dbReference>
<evidence type="ECO:0000256" key="6">
    <source>
        <dbReference type="ARBA" id="ARBA00022741"/>
    </source>
</evidence>
<feature type="active site" description="Phosphoserine intermediate" evidence="9">
    <location>
        <position position="108"/>
    </location>
</feature>
<keyword evidence="8 9" id="KW-0067">ATP-binding</keyword>
<dbReference type="GO" id="GO:0004020">
    <property type="term" value="F:adenylylsulfate kinase activity"/>
    <property type="evidence" value="ECO:0007669"/>
    <property type="project" value="UniProtKB-UniRule"/>
</dbReference>
<evidence type="ECO:0000256" key="10">
    <source>
        <dbReference type="RuleBase" id="RU004347"/>
    </source>
</evidence>
<evidence type="ECO:0000256" key="1">
    <source>
        <dbReference type="ARBA" id="ARBA00001823"/>
    </source>
</evidence>
<dbReference type="AlphaFoldDB" id="A0ABD4ECT3"/>
<feature type="region of interest" description="Disordered" evidence="11">
    <location>
        <begin position="1"/>
        <end position="21"/>
    </location>
</feature>
<dbReference type="InterPro" id="IPR027417">
    <property type="entry name" value="P-loop_NTPase"/>
</dbReference>
<dbReference type="GO" id="GO:0005524">
    <property type="term" value="F:ATP binding"/>
    <property type="evidence" value="ECO:0007669"/>
    <property type="project" value="UniProtKB-UniRule"/>
</dbReference>
<keyword evidence="7 9" id="KW-0418">Kinase</keyword>
<dbReference type="RefSeq" id="WP_002460594.1">
    <property type="nucleotide sequence ID" value="NZ_JBBLTT010000008.1"/>
</dbReference>
<dbReference type="PANTHER" id="PTHR11055:SF1">
    <property type="entry name" value="PAPS SYNTHETASE, ISOFORM D"/>
    <property type="match status" value="1"/>
</dbReference>
<dbReference type="NCBIfam" id="NF003013">
    <property type="entry name" value="PRK03846.1"/>
    <property type="match status" value="1"/>
</dbReference>
<dbReference type="PANTHER" id="PTHR11055">
    <property type="entry name" value="BIFUNCTIONAL 3'-PHOSPHOADENOSINE 5'-PHOSPHOSULFATE SYNTHASE"/>
    <property type="match status" value="1"/>
</dbReference>
<evidence type="ECO:0000256" key="8">
    <source>
        <dbReference type="ARBA" id="ARBA00022840"/>
    </source>
</evidence>
<evidence type="ECO:0000256" key="3">
    <source>
        <dbReference type="ARBA" id="ARBA00004806"/>
    </source>
</evidence>
<evidence type="ECO:0000256" key="7">
    <source>
        <dbReference type="ARBA" id="ARBA00022777"/>
    </source>
</evidence>
<keyword evidence="9" id="KW-0597">Phosphoprotein</keyword>
<dbReference type="HAMAP" id="MF_00065">
    <property type="entry name" value="Adenylyl_sulf_kinase"/>
    <property type="match status" value="1"/>
</dbReference>
<evidence type="ECO:0000256" key="5">
    <source>
        <dbReference type="ARBA" id="ARBA00022679"/>
    </source>
</evidence>